<accession>A0AAW1UGK5</accession>
<organism evidence="1 2">
    <name type="scientific">Henosepilachna vigintioctopunctata</name>
    <dbReference type="NCBI Taxonomy" id="420089"/>
    <lineage>
        <taxon>Eukaryota</taxon>
        <taxon>Metazoa</taxon>
        <taxon>Ecdysozoa</taxon>
        <taxon>Arthropoda</taxon>
        <taxon>Hexapoda</taxon>
        <taxon>Insecta</taxon>
        <taxon>Pterygota</taxon>
        <taxon>Neoptera</taxon>
        <taxon>Endopterygota</taxon>
        <taxon>Coleoptera</taxon>
        <taxon>Polyphaga</taxon>
        <taxon>Cucujiformia</taxon>
        <taxon>Coccinelloidea</taxon>
        <taxon>Coccinellidae</taxon>
        <taxon>Epilachninae</taxon>
        <taxon>Epilachnini</taxon>
        <taxon>Henosepilachna</taxon>
    </lineage>
</organism>
<name>A0AAW1UGK5_9CUCU</name>
<evidence type="ECO:0000313" key="1">
    <source>
        <dbReference type="EMBL" id="KAK9879804.1"/>
    </source>
</evidence>
<protein>
    <submittedName>
        <fullName evidence="1">Uncharacterized protein</fullName>
    </submittedName>
</protein>
<comment type="caution">
    <text evidence="1">The sequence shown here is derived from an EMBL/GenBank/DDBJ whole genome shotgun (WGS) entry which is preliminary data.</text>
</comment>
<sequence length="131" mass="14207">MKHNPEILYAYKNCKSRYDAALSSSKQNFYSSIIKDAQNESKVVWNVIRAVNNKSRLPGNNGGFTLGAVGASAQGGKIWKVRNNFLYNIKKIGAAFSSVPQGGTNINPALPGKRLPSGYIDSSAKRSQLAD</sequence>
<dbReference type="AlphaFoldDB" id="A0AAW1UGK5"/>
<dbReference type="EMBL" id="JARQZJ010000062">
    <property type="protein sequence ID" value="KAK9879804.1"/>
    <property type="molecule type" value="Genomic_DNA"/>
</dbReference>
<dbReference type="Proteomes" id="UP001431783">
    <property type="component" value="Unassembled WGS sequence"/>
</dbReference>
<proteinExistence type="predicted"/>
<keyword evidence="2" id="KW-1185">Reference proteome</keyword>
<evidence type="ECO:0000313" key="2">
    <source>
        <dbReference type="Proteomes" id="UP001431783"/>
    </source>
</evidence>
<gene>
    <name evidence="1" type="ORF">WA026_006863</name>
</gene>
<reference evidence="1 2" key="1">
    <citation type="submission" date="2023-03" db="EMBL/GenBank/DDBJ databases">
        <title>Genome insight into feeding habits of ladybird beetles.</title>
        <authorList>
            <person name="Li H.-S."/>
            <person name="Huang Y.-H."/>
            <person name="Pang H."/>
        </authorList>
    </citation>
    <scope>NUCLEOTIDE SEQUENCE [LARGE SCALE GENOMIC DNA]</scope>
    <source>
        <strain evidence="1">SYSU_2023b</strain>
        <tissue evidence="1">Whole body</tissue>
    </source>
</reference>